<dbReference type="PANTHER" id="PTHR37807:SF3">
    <property type="entry name" value="OS07G0160300 PROTEIN"/>
    <property type="match status" value="1"/>
</dbReference>
<evidence type="ECO:0000313" key="1">
    <source>
        <dbReference type="EMBL" id="OBB30668.1"/>
    </source>
</evidence>
<dbReference type="Pfam" id="PF13671">
    <property type="entry name" value="AAA_33"/>
    <property type="match status" value="1"/>
</dbReference>
<dbReference type="InterPro" id="IPR027417">
    <property type="entry name" value="P-loop_NTPase"/>
</dbReference>
<dbReference type="PANTHER" id="PTHR37807">
    <property type="entry name" value="OS07G0160300 PROTEIN"/>
    <property type="match status" value="1"/>
</dbReference>
<dbReference type="SUPFAM" id="SSF52540">
    <property type="entry name" value="P-loop containing nucleoside triphosphate hydrolases"/>
    <property type="match status" value="1"/>
</dbReference>
<sequence length="194" mass="20452">MAVTAQKPTPVLVVLSGLPGVGKTTVARHVSAEVGAVHVRLDTIEAAMTASGFIDRAGGWEAVPDAGYRIAYAIASDFLSAGHDVVADSVNPLGITRQAWAAAARTARATLIDVEVICSDPHLHRRRVEARTSDIEGLTVPTWQQVEDRTYEPWDREVLRVDTAAGVEAATAAIVTAVHGARAAAFDPPAGPRM</sequence>
<evidence type="ECO:0008006" key="3">
    <source>
        <dbReference type="Google" id="ProtNLM"/>
    </source>
</evidence>
<protein>
    <recommendedName>
        <fullName evidence="3">Adenylyl-sulfate kinase</fullName>
    </recommendedName>
</protein>
<dbReference type="AlphaFoldDB" id="A0A1A0R975"/>
<dbReference type="STRING" id="43304.GCA_001403655_04786"/>
<evidence type="ECO:0000313" key="2">
    <source>
        <dbReference type="Proteomes" id="UP000093902"/>
    </source>
</evidence>
<reference evidence="2" key="1">
    <citation type="submission" date="2016-06" db="EMBL/GenBank/DDBJ databases">
        <authorList>
            <person name="Sutton G."/>
            <person name="Brinkac L."/>
            <person name="Sanka R."/>
            <person name="Adams M."/>
            <person name="Lau E."/>
            <person name="Mehaffy C."/>
            <person name="Tameris M."/>
            <person name="Hatherill M."/>
            <person name="Hanekom W."/>
            <person name="Mahomed H."/>
            <person name="Mcshane H."/>
        </authorList>
    </citation>
    <scope>NUCLEOTIDE SEQUENCE [LARGE SCALE GENOMIC DNA]</scope>
    <source>
        <strain evidence="2">852002-51209_SCH5440388</strain>
    </source>
</reference>
<dbReference type="OrthoDB" id="3819922at2"/>
<dbReference type="Proteomes" id="UP000093902">
    <property type="component" value="Unassembled WGS sequence"/>
</dbReference>
<dbReference type="Gene3D" id="3.40.50.300">
    <property type="entry name" value="P-loop containing nucleotide triphosphate hydrolases"/>
    <property type="match status" value="1"/>
</dbReference>
<accession>A0A1A0R975</accession>
<name>A0A1A0R975_MYCPR</name>
<gene>
    <name evidence="1" type="ORF">A5792_18090</name>
</gene>
<dbReference type="EMBL" id="LZSO01000017">
    <property type="protein sequence ID" value="OBB30668.1"/>
    <property type="molecule type" value="Genomic_DNA"/>
</dbReference>
<proteinExistence type="predicted"/>
<organism evidence="1 2">
    <name type="scientific">Mycolicibacterium peregrinum</name>
    <name type="common">Mycobacterium peregrinum</name>
    <dbReference type="NCBI Taxonomy" id="43304"/>
    <lineage>
        <taxon>Bacteria</taxon>
        <taxon>Bacillati</taxon>
        <taxon>Actinomycetota</taxon>
        <taxon>Actinomycetes</taxon>
        <taxon>Mycobacteriales</taxon>
        <taxon>Mycobacteriaceae</taxon>
        <taxon>Mycolicibacterium</taxon>
    </lineage>
</organism>
<comment type="caution">
    <text evidence="1">The sequence shown here is derived from an EMBL/GenBank/DDBJ whole genome shotgun (WGS) entry which is preliminary data.</text>
</comment>